<accession>A0A0D1X7A5</accession>
<evidence type="ECO:0000259" key="2">
    <source>
        <dbReference type="Pfam" id="PF12898"/>
    </source>
</evidence>
<dbReference type="STRING" id="212818.A0A0D1X7A5"/>
<keyword evidence="4" id="KW-1185">Reference proteome</keyword>
<proteinExistence type="predicted"/>
<dbReference type="AlphaFoldDB" id="A0A0D1X7A5"/>
<feature type="compositionally biased region" description="Low complexity" evidence="1">
    <location>
        <begin position="175"/>
        <end position="191"/>
    </location>
</feature>
<dbReference type="Proteomes" id="UP000054302">
    <property type="component" value="Unassembled WGS sequence"/>
</dbReference>
<dbReference type="Pfam" id="PF12898">
    <property type="entry name" value="Stc1"/>
    <property type="match status" value="1"/>
</dbReference>
<evidence type="ECO:0000313" key="3">
    <source>
        <dbReference type="EMBL" id="KIV97735.1"/>
    </source>
</evidence>
<dbReference type="OrthoDB" id="3514033at2759"/>
<protein>
    <recommendedName>
        <fullName evidence="2">Stc1 domain-containing protein</fullName>
    </recommendedName>
</protein>
<gene>
    <name evidence="3" type="ORF">PV10_01446</name>
</gene>
<name>A0A0D1X7A5_EXOME</name>
<sequence length="318" mass="35346">MLSPHSESLLQTLTLSPSSGFSILGIDFNLTMSRNHNLREQSRRMASHHGPGPQLANVEIGRLIKCRDCGINAFPARFSNKQLNEYRRELLNVRHGKAATLPRCISCTPGNVQELKCRDCREVKPVEDFSRNARSQPDNARCRPCVQATEDLVPDLEEALAEEQIREEYEKHPHGTSVSSSHHGSTSGYSHADYATSDSASQPASNRHGVFVNNKHDSAWDDPPQSTSSSVSPPSTVHSARASTSYSRAPSGSTRGGFSNISAYRPPVEVRVYEQMQRQRQLQQQQQSQRDQGNQQARGTASGRRDDSDDEEDSDFEL</sequence>
<dbReference type="VEuPathDB" id="FungiDB:PV10_01446"/>
<feature type="domain" description="Stc1" evidence="2">
    <location>
        <begin position="65"/>
        <end position="147"/>
    </location>
</feature>
<dbReference type="GeneID" id="27319291"/>
<dbReference type="RefSeq" id="XP_016229309.1">
    <property type="nucleotide sequence ID" value="XM_016365660.1"/>
</dbReference>
<dbReference type="InterPro" id="IPR024630">
    <property type="entry name" value="Stc1"/>
</dbReference>
<feature type="compositionally biased region" description="Acidic residues" evidence="1">
    <location>
        <begin position="308"/>
        <end position="318"/>
    </location>
</feature>
<feature type="compositionally biased region" description="Polar residues" evidence="1">
    <location>
        <begin position="241"/>
        <end position="262"/>
    </location>
</feature>
<dbReference type="EMBL" id="KN847520">
    <property type="protein sequence ID" value="KIV97735.1"/>
    <property type="molecule type" value="Genomic_DNA"/>
</dbReference>
<reference evidence="3 4" key="1">
    <citation type="submission" date="2015-01" db="EMBL/GenBank/DDBJ databases">
        <title>The Genome Sequence of Exophiala mesophila CBS40295.</title>
        <authorList>
            <consortium name="The Broad Institute Genomics Platform"/>
            <person name="Cuomo C."/>
            <person name="de Hoog S."/>
            <person name="Gorbushina A."/>
            <person name="Stielow B."/>
            <person name="Teixiera M."/>
            <person name="Abouelleil A."/>
            <person name="Chapman S.B."/>
            <person name="Priest M."/>
            <person name="Young S.K."/>
            <person name="Wortman J."/>
            <person name="Nusbaum C."/>
            <person name="Birren B."/>
        </authorList>
    </citation>
    <scope>NUCLEOTIDE SEQUENCE [LARGE SCALE GENOMIC DNA]</scope>
    <source>
        <strain evidence="3 4">CBS 40295</strain>
    </source>
</reference>
<evidence type="ECO:0000313" key="4">
    <source>
        <dbReference type="Proteomes" id="UP000054302"/>
    </source>
</evidence>
<feature type="region of interest" description="Disordered" evidence="1">
    <location>
        <begin position="169"/>
        <end position="318"/>
    </location>
</feature>
<organism evidence="3 4">
    <name type="scientific">Exophiala mesophila</name>
    <name type="common">Black yeast-like fungus</name>
    <dbReference type="NCBI Taxonomy" id="212818"/>
    <lineage>
        <taxon>Eukaryota</taxon>
        <taxon>Fungi</taxon>
        <taxon>Dikarya</taxon>
        <taxon>Ascomycota</taxon>
        <taxon>Pezizomycotina</taxon>
        <taxon>Eurotiomycetes</taxon>
        <taxon>Chaetothyriomycetidae</taxon>
        <taxon>Chaetothyriales</taxon>
        <taxon>Herpotrichiellaceae</taxon>
        <taxon>Exophiala</taxon>
    </lineage>
</organism>
<feature type="compositionally biased region" description="Polar residues" evidence="1">
    <location>
        <begin position="196"/>
        <end position="205"/>
    </location>
</feature>
<evidence type="ECO:0000256" key="1">
    <source>
        <dbReference type="SAM" id="MobiDB-lite"/>
    </source>
</evidence>
<feature type="compositionally biased region" description="Low complexity" evidence="1">
    <location>
        <begin position="223"/>
        <end position="239"/>
    </location>
</feature>
<feature type="compositionally biased region" description="Low complexity" evidence="1">
    <location>
        <begin position="275"/>
        <end position="298"/>
    </location>
</feature>